<name>A0A9N9G3Z4_9GLOM</name>
<gene>
    <name evidence="2" type="ORF">ALEPTO_LOCUS7016</name>
</gene>
<evidence type="ECO:0000313" key="2">
    <source>
        <dbReference type="EMBL" id="CAG8575571.1"/>
    </source>
</evidence>
<comment type="caution">
    <text evidence="2">The sequence shown here is derived from an EMBL/GenBank/DDBJ whole genome shotgun (WGS) entry which is preliminary data.</text>
</comment>
<protein>
    <submittedName>
        <fullName evidence="2">1745_t:CDS:1</fullName>
    </submittedName>
</protein>
<accession>A0A9N9G3Z4</accession>
<evidence type="ECO:0000313" key="3">
    <source>
        <dbReference type="Proteomes" id="UP000789508"/>
    </source>
</evidence>
<keyword evidence="3" id="KW-1185">Reference proteome</keyword>
<feature type="coiled-coil region" evidence="1">
    <location>
        <begin position="203"/>
        <end position="370"/>
    </location>
</feature>
<dbReference type="EMBL" id="CAJVPS010002750">
    <property type="protein sequence ID" value="CAG8575571.1"/>
    <property type="molecule type" value="Genomic_DNA"/>
</dbReference>
<organism evidence="2 3">
    <name type="scientific">Ambispora leptoticha</name>
    <dbReference type="NCBI Taxonomy" id="144679"/>
    <lineage>
        <taxon>Eukaryota</taxon>
        <taxon>Fungi</taxon>
        <taxon>Fungi incertae sedis</taxon>
        <taxon>Mucoromycota</taxon>
        <taxon>Glomeromycotina</taxon>
        <taxon>Glomeromycetes</taxon>
        <taxon>Archaeosporales</taxon>
        <taxon>Ambisporaceae</taxon>
        <taxon>Ambispora</taxon>
    </lineage>
</organism>
<dbReference type="AlphaFoldDB" id="A0A9N9G3Z4"/>
<dbReference type="Proteomes" id="UP000789508">
    <property type="component" value="Unassembled WGS sequence"/>
</dbReference>
<keyword evidence="1" id="KW-0175">Coiled coil</keyword>
<proteinExistence type="predicted"/>
<evidence type="ECO:0000256" key="1">
    <source>
        <dbReference type="SAM" id="Coils"/>
    </source>
</evidence>
<reference evidence="2" key="1">
    <citation type="submission" date="2021-06" db="EMBL/GenBank/DDBJ databases">
        <authorList>
            <person name="Kallberg Y."/>
            <person name="Tangrot J."/>
            <person name="Rosling A."/>
        </authorList>
    </citation>
    <scope>NUCLEOTIDE SEQUENCE</scope>
    <source>
        <strain evidence="2">FL130A</strain>
    </source>
</reference>
<sequence length="534" mass="62676">MRTYLCKKPKGIALEPMLKFKQYLSRQNVMGAINKEKTAKVQQYYTNLMNNYREWHKSTNIPKHISEKIRTSFGISHNKYQQTISNLKKMSIEKRSSVLYRKLKGMTDFLGKNQSELSRHATMIQGLNTLQKENVRPNDELKVFKEKHEIAIFDLTNHLNTTERRYQDALECESLTEFDSKFESEKQKIFDREELPTLHEIELKESRERIQELEEEQRNTLSTLKDLQRESLLKQTQIDNLTHETKSAKKESSRLQSTLDGVRNLLSKYEFELEESRRRIQDLEEERRNNLSTLKELRYEDSLSKTQIDTLTHKIKATQQESSRLQSTLDGVRNLLSKHEAELEESRKRIQDLEEARRNALSTLKELRYEDSLNKTQIDTLSHEIKYTKQEASCLQSALDGIRGICIHKIELHEPREIKSAKNEASQLQLMLGELESEKQKMIDYYKIELQIHNLQSFNAIANLPSDILSSNINSATPIRDNRLIYFMNTLSSNRSGNIIAPTKIRQQLFVSLRSRGYNKTDHPTIDLFTEFNK</sequence>